<dbReference type="Proteomes" id="UP000238479">
    <property type="component" value="Chromosome 5"/>
</dbReference>
<reference evidence="1 2" key="1">
    <citation type="journal article" date="2018" name="Nat. Genet.">
        <title>The Rosa genome provides new insights in the design of modern roses.</title>
        <authorList>
            <person name="Bendahmane M."/>
        </authorList>
    </citation>
    <scope>NUCLEOTIDE SEQUENCE [LARGE SCALE GENOMIC DNA]</scope>
    <source>
        <strain evidence="2">cv. Old Blush</strain>
    </source>
</reference>
<proteinExistence type="predicted"/>
<dbReference type="Gramene" id="PRQ35450">
    <property type="protein sequence ID" value="PRQ35450"/>
    <property type="gene ID" value="RchiOBHm_Chr5g0080171"/>
</dbReference>
<accession>A0A2P6QMN5</accession>
<protein>
    <submittedName>
        <fullName evidence="1">Uncharacterized protein</fullName>
    </submittedName>
</protein>
<evidence type="ECO:0000313" key="1">
    <source>
        <dbReference type="EMBL" id="PRQ35450.1"/>
    </source>
</evidence>
<sequence length="53" mass="5976">MWLLPKAEEASSIISIILKTLKLHGFQTIPFDLCRSHHIREGRASPIGVLTHL</sequence>
<comment type="caution">
    <text evidence="1">The sequence shown here is derived from an EMBL/GenBank/DDBJ whole genome shotgun (WGS) entry which is preliminary data.</text>
</comment>
<gene>
    <name evidence="1" type="ORF">RchiOBHm_Chr5g0080171</name>
</gene>
<keyword evidence="2" id="KW-1185">Reference proteome</keyword>
<dbReference type="EMBL" id="PDCK01000043">
    <property type="protein sequence ID" value="PRQ35450.1"/>
    <property type="molecule type" value="Genomic_DNA"/>
</dbReference>
<organism evidence="1 2">
    <name type="scientific">Rosa chinensis</name>
    <name type="common">China rose</name>
    <dbReference type="NCBI Taxonomy" id="74649"/>
    <lineage>
        <taxon>Eukaryota</taxon>
        <taxon>Viridiplantae</taxon>
        <taxon>Streptophyta</taxon>
        <taxon>Embryophyta</taxon>
        <taxon>Tracheophyta</taxon>
        <taxon>Spermatophyta</taxon>
        <taxon>Magnoliopsida</taxon>
        <taxon>eudicotyledons</taxon>
        <taxon>Gunneridae</taxon>
        <taxon>Pentapetalae</taxon>
        <taxon>rosids</taxon>
        <taxon>fabids</taxon>
        <taxon>Rosales</taxon>
        <taxon>Rosaceae</taxon>
        <taxon>Rosoideae</taxon>
        <taxon>Rosoideae incertae sedis</taxon>
        <taxon>Rosa</taxon>
    </lineage>
</organism>
<evidence type="ECO:0000313" key="2">
    <source>
        <dbReference type="Proteomes" id="UP000238479"/>
    </source>
</evidence>
<dbReference type="AlphaFoldDB" id="A0A2P6QMN5"/>
<name>A0A2P6QMN5_ROSCH</name>